<dbReference type="Pfam" id="PF04628">
    <property type="entry name" value="Sedlin_N"/>
    <property type="match status" value="1"/>
</dbReference>
<dbReference type="Gene3D" id="3.30.450.70">
    <property type="match status" value="1"/>
</dbReference>
<reference evidence="1 2" key="2">
    <citation type="submission" date="2019-11" db="EMBL/GenBank/DDBJ databases">
        <authorList>
            <person name="Lu H."/>
        </authorList>
    </citation>
    <scope>NUCLEOTIDE SEQUENCE [LARGE SCALE GENOMIC DNA]</scope>
    <source>
        <strain evidence="1 2">FIM1</strain>
    </source>
</reference>
<proteinExistence type="predicted"/>
<dbReference type="SUPFAM" id="SSF64356">
    <property type="entry name" value="SNARE-like"/>
    <property type="match status" value="1"/>
</dbReference>
<dbReference type="InterPro" id="IPR006722">
    <property type="entry name" value="Sedlin"/>
</dbReference>
<keyword evidence="2" id="KW-1185">Reference proteome</keyword>
<reference evidence="1 2" key="1">
    <citation type="submission" date="2016-03" db="EMBL/GenBank/DDBJ databases">
        <title>How can Kluyveromyces marxianus grow so fast - potential evolutionary course in Saccharomyces Complex revealed by comparative genomics.</title>
        <authorList>
            <person name="Mo W."/>
            <person name="Lu W."/>
            <person name="Yang X."/>
            <person name="Qi J."/>
            <person name="Lv H."/>
        </authorList>
    </citation>
    <scope>NUCLEOTIDE SEQUENCE [LARGE SCALE GENOMIC DNA]</scope>
    <source>
        <strain evidence="1 2">FIM1</strain>
    </source>
</reference>
<name>A0ABX6EU46_KLUMA</name>
<protein>
    <submittedName>
        <fullName evidence="1">TRAPP-associated protein TCA17</fullName>
    </submittedName>
</protein>
<evidence type="ECO:0000313" key="1">
    <source>
        <dbReference type="EMBL" id="QGN15282.1"/>
    </source>
</evidence>
<dbReference type="InterPro" id="IPR011012">
    <property type="entry name" value="Longin-like_dom_sf"/>
</dbReference>
<organism evidence="1 2">
    <name type="scientific">Kluyveromyces marxianus</name>
    <name type="common">Yeast</name>
    <name type="synonym">Candida kefyr</name>
    <dbReference type="NCBI Taxonomy" id="4911"/>
    <lineage>
        <taxon>Eukaryota</taxon>
        <taxon>Fungi</taxon>
        <taxon>Dikarya</taxon>
        <taxon>Ascomycota</taxon>
        <taxon>Saccharomycotina</taxon>
        <taxon>Saccharomycetes</taxon>
        <taxon>Saccharomycetales</taxon>
        <taxon>Saccharomycetaceae</taxon>
        <taxon>Kluyveromyces</taxon>
    </lineage>
</organism>
<evidence type="ECO:0000313" key="2">
    <source>
        <dbReference type="Proteomes" id="UP000422736"/>
    </source>
</evidence>
<accession>A0ABX6EU46</accession>
<gene>
    <name evidence="1" type="primary">TCA17</name>
    <name evidence="1" type="ORF">FIM1_1971</name>
</gene>
<dbReference type="EMBL" id="CP015056">
    <property type="protein sequence ID" value="QGN15282.1"/>
    <property type="molecule type" value="Genomic_DNA"/>
</dbReference>
<dbReference type="Proteomes" id="UP000422736">
    <property type="component" value="Chromosome 3"/>
</dbReference>
<sequence>MSEGSNSLDKLQTLFVALIDREDRPLVIHAVGDKSAKHEIKYNVLSNIALDYFGDTTKSTTSSAPKYLFEIDGNVIYGEYLHQKGLKIVIGTNIRDDEAVLPFFQKVKVFYLKSVINPFNDDFTEQIRRNIDSLGLEPN</sequence>